<sequence length="316" mass="36003">QKKLPTIVLNLPFMLFYAFCFIITIFDSENCEKMQTDISIDHLKAYIFGIKNKYTLNYAFQGIEGGSGGLQVLLDVLTANPLHWVLLLGLYGIVLISCSIFLILNFRIFLKQFTVYSLKMLQNEADIKEIQVTSTILVEKQVDVVDDVAQKKKTQKSVKILQFKKPLLNGFVFMQILALITNLVIFGVSMRSNAMDKINKFTPSYWTLYRSASPERLSGAEFALAYEQQLAELPTDRYLLDQRNPPLYPLVTGTYEQFCSYNTGLCVPNMIRATKKVDLLPQMLAKTAKYLNEQKSVISKKKPIQIPIIKKVESPP</sequence>
<keyword evidence="1" id="KW-0812">Transmembrane</keyword>
<organism evidence="2">
    <name type="scientific">Trepomonas sp. PC1</name>
    <dbReference type="NCBI Taxonomy" id="1076344"/>
    <lineage>
        <taxon>Eukaryota</taxon>
        <taxon>Metamonada</taxon>
        <taxon>Diplomonadida</taxon>
        <taxon>Hexamitidae</taxon>
        <taxon>Hexamitinae</taxon>
        <taxon>Trepomonas</taxon>
    </lineage>
</organism>
<protein>
    <submittedName>
        <fullName evidence="2">Uncharacterized protein</fullName>
    </submittedName>
</protein>
<keyword evidence="1" id="KW-1133">Transmembrane helix</keyword>
<feature type="transmembrane region" description="Helical" evidence="1">
    <location>
        <begin position="7"/>
        <end position="26"/>
    </location>
</feature>
<feature type="non-terminal residue" evidence="2">
    <location>
        <position position="316"/>
    </location>
</feature>
<dbReference type="EMBL" id="GDID01007874">
    <property type="protein sequence ID" value="JAP88732.1"/>
    <property type="molecule type" value="Transcribed_RNA"/>
</dbReference>
<feature type="transmembrane region" description="Helical" evidence="1">
    <location>
        <begin position="167"/>
        <end position="190"/>
    </location>
</feature>
<name>A0A146JW16_9EUKA</name>
<evidence type="ECO:0000256" key="1">
    <source>
        <dbReference type="SAM" id="Phobius"/>
    </source>
</evidence>
<feature type="non-terminal residue" evidence="2">
    <location>
        <position position="1"/>
    </location>
</feature>
<reference evidence="2" key="1">
    <citation type="submission" date="2015-07" db="EMBL/GenBank/DDBJ databases">
        <title>Adaptation to a free-living lifestyle via gene acquisitions in the diplomonad Trepomonas sp. PC1.</title>
        <authorList>
            <person name="Xu F."/>
            <person name="Jerlstrom-Hultqvist J."/>
            <person name="Kolisko M."/>
            <person name="Simpson A.G.B."/>
            <person name="Roger A.J."/>
            <person name="Svard S.G."/>
            <person name="Andersson J.O."/>
        </authorList>
    </citation>
    <scope>NUCLEOTIDE SEQUENCE</scope>
    <source>
        <strain evidence="2">PC1</strain>
    </source>
</reference>
<proteinExistence type="predicted"/>
<keyword evidence="1" id="KW-0472">Membrane</keyword>
<dbReference type="AlphaFoldDB" id="A0A146JW16"/>
<feature type="transmembrane region" description="Helical" evidence="1">
    <location>
        <begin position="84"/>
        <end position="110"/>
    </location>
</feature>
<accession>A0A146JW16</accession>
<evidence type="ECO:0000313" key="2">
    <source>
        <dbReference type="EMBL" id="JAP88732.1"/>
    </source>
</evidence>
<gene>
    <name evidence="2" type="ORF">TPC1_31773</name>
</gene>